<dbReference type="SMART" id="SM01133">
    <property type="entry name" value="DeoC"/>
    <property type="match status" value="1"/>
</dbReference>
<dbReference type="Gene3D" id="3.20.20.70">
    <property type="entry name" value="Aldolase class I"/>
    <property type="match status" value="1"/>
</dbReference>
<dbReference type="EMBL" id="MU003770">
    <property type="protein sequence ID" value="KAF2724641.1"/>
    <property type="molecule type" value="Genomic_DNA"/>
</dbReference>
<evidence type="ECO:0000256" key="5">
    <source>
        <dbReference type="ARBA" id="ARBA00023270"/>
    </source>
</evidence>
<dbReference type="GO" id="GO:0005737">
    <property type="term" value="C:cytoplasm"/>
    <property type="evidence" value="ECO:0007669"/>
    <property type="project" value="InterPro"/>
</dbReference>
<proteinExistence type="inferred from homology"/>
<organism evidence="9 10">
    <name type="scientific">Polychaeton citri CBS 116435</name>
    <dbReference type="NCBI Taxonomy" id="1314669"/>
    <lineage>
        <taxon>Eukaryota</taxon>
        <taxon>Fungi</taxon>
        <taxon>Dikarya</taxon>
        <taxon>Ascomycota</taxon>
        <taxon>Pezizomycotina</taxon>
        <taxon>Dothideomycetes</taxon>
        <taxon>Dothideomycetidae</taxon>
        <taxon>Capnodiales</taxon>
        <taxon>Capnodiaceae</taxon>
        <taxon>Polychaeton</taxon>
    </lineage>
</organism>
<keyword evidence="3" id="KW-0963">Cytoplasm</keyword>
<evidence type="ECO:0000313" key="9">
    <source>
        <dbReference type="EMBL" id="KAF2724641.1"/>
    </source>
</evidence>
<evidence type="ECO:0000256" key="8">
    <source>
        <dbReference type="SAM" id="MobiDB-lite"/>
    </source>
</evidence>
<dbReference type="InterPro" id="IPR013785">
    <property type="entry name" value="Aldolase_TIM"/>
</dbReference>
<evidence type="ECO:0000256" key="4">
    <source>
        <dbReference type="ARBA" id="ARBA00023239"/>
    </source>
</evidence>
<dbReference type="SUPFAM" id="SSF51569">
    <property type="entry name" value="Aldolase"/>
    <property type="match status" value="1"/>
</dbReference>
<dbReference type="OrthoDB" id="70823at2759"/>
<evidence type="ECO:0000256" key="7">
    <source>
        <dbReference type="ARBA" id="ARBA00048791"/>
    </source>
</evidence>
<dbReference type="GO" id="GO:0004139">
    <property type="term" value="F:deoxyribose-phosphate aldolase activity"/>
    <property type="evidence" value="ECO:0007669"/>
    <property type="project" value="UniProtKB-EC"/>
</dbReference>
<dbReference type="Pfam" id="PF01791">
    <property type="entry name" value="DeoC"/>
    <property type="match status" value="1"/>
</dbReference>
<dbReference type="NCBIfam" id="TIGR00126">
    <property type="entry name" value="deoC"/>
    <property type="match status" value="1"/>
</dbReference>
<comment type="catalytic activity">
    <reaction evidence="7">
        <text>2-deoxy-D-ribose 5-phosphate = D-glyceraldehyde 3-phosphate + acetaldehyde</text>
        <dbReference type="Rhea" id="RHEA:12821"/>
        <dbReference type="ChEBI" id="CHEBI:15343"/>
        <dbReference type="ChEBI" id="CHEBI:59776"/>
        <dbReference type="ChEBI" id="CHEBI:62877"/>
        <dbReference type="EC" id="4.1.2.4"/>
    </reaction>
</comment>
<reference evidence="9" key="1">
    <citation type="journal article" date="2020" name="Stud. Mycol.">
        <title>101 Dothideomycetes genomes: a test case for predicting lifestyles and emergence of pathogens.</title>
        <authorList>
            <person name="Haridas S."/>
            <person name="Albert R."/>
            <person name="Binder M."/>
            <person name="Bloem J."/>
            <person name="Labutti K."/>
            <person name="Salamov A."/>
            <person name="Andreopoulos B."/>
            <person name="Baker S."/>
            <person name="Barry K."/>
            <person name="Bills G."/>
            <person name="Bluhm B."/>
            <person name="Cannon C."/>
            <person name="Castanera R."/>
            <person name="Culley D."/>
            <person name="Daum C."/>
            <person name="Ezra D."/>
            <person name="Gonzalez J."/>
            <person name="Henrissat B."/>
            <person name="Kuo A."/>
            <person name="Liang C."/>
            <person name="Lipzen A."/>
            <person name="Lutzoni F."/>
            <person name="Magnuson J."/>
            <person name="Mondo S."/>
            <person name="Nolan M."/>
            <person name="Ohm R."/>
            <person name="Pangilinan J."/>
            <person name="Park H.-J."/>
            <person name="Ramirez L."/>
            <person name="Alfaro M."/>
            <person name="Sun H."/>
            <person name="Tritt A."/>
            <person name="Yoshinaga Y."/>
            <person name="Zwiers L.-H."/>
            <person name="Turgeon B."/>
            <person name="Goodwin S."/>
            <person name="Spatafora J."/>
            <person name="Crous P."/>
            <person name="Grigoriev I."/>
        </authorList>
    </citation>
    <scope>NUCLEOTIDE SEQUENCE</scope>
    <source>
        <strain evidence="9">CBS 116435</strain>
    </source>
</reference>
<dbReference type="AlphaFoldDB" id="A0A9P4QGT8"/>
<dbReference type="InterPro" id="IPR011343">
    <property type="entry name" value="DeoC"/>
</dbReference>
<feature type="region of interest" description="Disordered" evidence="8">
    <location>
        <begin position="297"/>
        <end position="327"/>
    </location>
</feature>
<protein>
    <recommendedName>
        <fullName evidence="2">deoxyribose-phosphate aldolase</fullName>
        <ecNumber evidence="2">4.1.2.4</ecNumber>
    </recommendedName>
    <alternativeName>
        <fullName evidence="6">2-deoxy-D-ribose 5-phosphate aldolase</fullName>
    </alternativeName>
</protein>
<comment type="similarity">
    <text evidence="1">Belongs to the DeoC/FbaB aldolase family. DeoC type 1 subfamily.</text>
</comment>
<keyword evidence="5" id="KW-0704">Schiff base</keyword>
<keyword evidence="10" id="KW-1185">Reference proteome</keyword>
<dbReference type="InterPro" id="IPR002915">
    <property type="entry name" value="DeoC/FbaB/LacD_aldolase"/>
</dbReference>
<evidence type="ECO:0000256" key="6">
    <source>
        <dbReference type="ARBA" id="ARBA00032755"/>
    </source>
</evidence>
<dbReference type="PANTHER" id="PTHR10889">
    <property type="entry name" value="DEOXYRIBOSE-PHOSPHATE ALDOLASE"/>
    <property type="match status" value="1"/>
</dbReference>
<evidence type="ECO:0000313" key="10">
    <source>
        <dbReference type="Proteomes" id="UP000799441"/>
    </source>
</evidence>
<dbReference type="CDD" id="cd00959">
    <property type="entry name" value="DeoC"/>
    <property type="match status" value="1"/>
</dbReference>
<dbReference type="GO" id="GO:0016052">
    <property type="term" value="P:carbohydrate catabolic process"/>
    <property type="evidence" value="ECO:0007669"/>
    <property type="project" value="TreeGrafter"/>
</dbReference>
<dbReference type="InterPro" id="IPR028581">
    <property type="entry name" value="DeoC_typeI"/>
</dbReference>
<evidence type="ECO:0000256" key="1">
    <source>
        <dbReference type="ARBA" id="ARBA00010936"/>
    </source>
</evidence>
<dbReference type="PANTHER" id="PTHR10889:SF1">
    <property type="entry name" value="DEOXYRIBOSE-PHOSPHATE ALDOLASE"/>
    <property type="match status" value="1"/>
</dbReference>
<gene>
    <name evidence="9" type="ORF">K431DRAFT_216922</name>
</gene>
<name>A0A9P4QGT8_9PEZI</name>
<dbReference type="FunFam" id="3.20.20.70:FF:000044">
    <property type="entry name" value="Deoxyribose-phosphate aldolase"/>
    <property type="match status" value="1"/>
</dbReference>
<evidence type="ECO:0000256" key="2">
    <source>
        <dbReference type="ARBA" id="ARBA00012515"/>
    </source>
</evidence>
<dbReference type="GO" id="GO:0009264">
    <property type="term" value="P:deoxyribonucleotide catabolic process"/>
    <property type="evidence" value="ECO:0007669"/>
    <property type="project" value="InterPro"/>
</dbReference>
<dbReference type="HAMAP" id="MF_00114">
    <property type="entry name" value="DeoC_type1"/>
    <property type="match status" value="1"/>
</dbReference>
<dbReference type="EC" id="4.1.2.4" evidence="2"/>
<accession>A0A9P4QGT8</accession>
<keyword evidence="4" id="KW-0456">Lyase</keyword>
<comment type="caution">
    <text evidence="9">The sequence shown here is derived from an EMBL/GenBank/DDBJ whole genome shotgun (WGS) entry which is preliminary data.</text>
</comment>
<sequence>MASLKQALLQLDGYTTTHALDQPCDSPTFRTPYANSEWSTFFAEVSKGLDTTSSPRDYPGISSADFNKTIDHTLLKVEAKGEQIDELCSEARTAVFATVCVRPGFVARAVSNLKGSDVLVASVVGFHEGTYDLEEKMRDSKQSLDAGAHELDIVLNYPALQKGDYSAIFNELATLRLQAPPPVLLKLIFESSQLTDAQITAACTLAAAAEFDYVKTSTGFKGHGATVGHVQLMAACCDKLAAVVEKEDASGKRKMKVKASGGVRTLDDAIKMLQAGASRLGTSAGVWIAKEAGERAEEVGKNGNALAPPDDNTSGRPGLQTRLYTDY</sequence>
<evidence type="ECO:0000256" key="3">
    <source>
        <dbReference type="ARBA" id="ARBA00022490"/>
    </source>
</evidence>
<dbReference type="Proteomes" id="UP000799441">
    <property type="component" value="Unassembled WGS sequence"/>
</dbReference>